<feature type="compositionally biased region" description="Basic and acidic residues" evidence="5">
    <location>
        <begin position="170"/>
        <end position="218"/>
    </location>
</feature>
<evidence type="ECO:0000256" key="4">
    <source>
        <dbReference type="ARBA" id="ARBA00022807"/>
    </source>
</evidence>
<feature type="compositionally biased region" description="Polar residues" evidence="5">
    <location>
        <begin position="1217"/>
        <end position="1227"/>
    </location>
</feature>
<evidence type="ECO:0000256" key="5">
    <source>
        <dbReference type="SAM" id="MobiDB-lite"/>
    </source>
</evidence>
<dbReference type="GO" id="GO:0006508">
    <property type="term" value="P:proteolysis"/>
    <property type="evidence" value="ECO:0007669"/>
    <property type="project" value="UniProtKB-KW"/>
</dbReference>
<dbReference type="EMBL" id="BEGY01000089">
    <property type="protein sequence ID" value="GAX82944.1"/>
    <property type="molecule type" value="Genomic_DNA"/>
</dbReference>
<evidence type="ECO:0000256" key="1">
    <source>
        <dbReference type="ARBA" id="ARBA00005234"/>
    </source>
</evidence>
<evidence type="ECO:0000256" key="2">
    <source>
        <dbReference type="ARBA" id="ARBA00022670"/>
    </source>
</evidence>
<evidence type="ECO:0000256" key="3">
    <source>
        <dbReference type="ARBA" id="ARBA00022801"/>
    </source>
</evidence>
<dbReference type="PANTHER" id="PTHR46915:SF2">
    <property type="entry name" value="UBIQUITIN-LIKE PROTEASE 4"/>
    <property type="match status" value="1"/>
</dbReference>
<feature type="compositionally biased region" description="Polar residues" evidence="5">
    <location>
        <begin position="81"/>
        <end position="101"/>
    </location>
</feature>
<keyword evidence="4" id="KW-0788">Thiol protease</keyword>
<dbReference type="PANTHER" id="PTHR46915">
    <property type="entry name" value="UBIQUITIN-LIKE PROTEASE 4-RELATED"/>
    <property type="match status" value="1"/>
</dbReference>
<comment type="similarity">
    <text evidence="1">Belongs to the peptidase C48 family.</text>
</comment>
<organism evidence="7 8">
    <name type="scientific">Chlamydomonas eustigma</name>
    <dbReference type="NCBI Taxonomy" id="1157962"/>
    <lineage>
        <taxon>Eukaryota</taxon>
        <taxon>Viridiplantae</taxon>
        <taxon>Chlorophyta</taxon>
        <taxon>core chlorophytes</taxon>
        <taxon>Chlorophyceae</taxon>
        <taxon>CS clade</taxon>
        <taxon>Chlamydomonadales</taxon>
        <taxon>Chlamydomonadaceae</taxon>
        <taxon>Chlamydomonas</taxon>
    </lineage>
</organism>
<feature type="compositionally biased region" description="Basic and acidic residues" evidence="5">
    <location>
        <begin position="124"/>
        <end position="156"/>
    </location>
</feature>
<feature type="region of interest" description="Disordered" evidence="5">
    <location>
        <begin position="648"/>
        <end position="687"/>
    </location>
</feature>
<evidence type="ECO:0000313" key="7">
    <source>
        <dbReference type="EMBL" id="GAX82944.1"/>
    </source>
</evidence>
<feature type="compositionally biased region" description="Basic and acidic residues" evidence="5">
    <location>
        <begin position="1232"/>
        <end position="1243"/>
    </location>
</feature>
<dbReference type="GO" id="GO:0008234">
    <property type="term" value="F:cysteine-type peptidase activity"/>
    <property type="evidence" value="ECO:0007669"/>
    <property type="project" value="UniProtKB-KW"/>
</dbReference>
<dbReference type="STRING" id="1157962.A0A250XIN8"/>
<dbReference type="InterPro" id="IPR038765">
    <property type="entry name" value="Papain-like_cys_pep_sf"/>
</dbReference>
<dbReference type="GO" id="GO:0016926">
    <property type="term" value="P:protein desumoylation"/>
    <property type="evidence" value="ECO:0007669"/>
    <property type="project" value="UniProtKB-ARBA"/>
</dbReference>
<name>A0A250XIN8_9CHLO</name>
<keyword evidence="2" id="KW-0645">Protease</keyword>
<dbReference type="Pfam" id="PF02902">
    <property type="entry name" value="Peptidase_C48"/>
    <property type="match status" value="1"/>
</dbReference>
<keyword evidence="8" id="KW-1185">Reference proteome</keyword>
<dbReference type="Proteomes" id="UP000232323">
    <property type="component" value="Unassembled WGS sequence"/>
</dbReference>
<dbReference type="InterPro" id="IPR003653">
    <property type="entry name" value="Peptidase_C48_C"/>
</dbReference>
<feature type="region of interest" description="Disordered" evidence="5">
    <location>
        <begin position="170"/>
        <end position="238"/>
    </location>
</feature>
<dbReference type="Gene3D" id="3.40.395.10">
    <property type="entry name" value="Adenoviral Proteinase, Chain A"/>
    <property type="match status" value="1"/>
</dbReference>
<gene>
    <name evidence="7" type="ORF">CEUSTIGMA_g10371.t1</name>
</gene>
<comment type="caution">
    <text evidence="7">The sequence shown here is derived from an EMBL/GenBank/DDBJ whole genome shotgun (WGS) entry which is preliminary data.</text>
</comment>
<sequence length="1492" mass="162720">MPRASGRRVSLDYWVMHGGWKDFNEDTADELRCALKLLIQVVEAQVEGSEKVYNRYNKDKRKIQALQKFMRDKGIPEEAPGSSTAALTSTDDVLSGSPSSTSNNFINGALPHHNPPCVQHGYHHGVDPASHHGVDPPSHHGVDLASHHGVDPASHHGVDLASHHVVDLASHHGVDPPSHHVVDPASHHGVDPPSHHGVDPASHHGVDSASHHGVDPPSHETISNHSGAVKPSATAAADSEVMPQLRIMTTSDDRVECKLGGICLLSAAGAVHQDGPGSRKPGNALSADEKQRGVETGQLTSWQSWQQAIVSTPVANAESAGGATCPASAVMMITSPLDSTPSEGVRGLVHEEEEERDVSEVVSIGDTVPLLYTPPYSLIDEALSRNDIGHIGHDTRSSGLDTTVRRQGGVQDWVMHSMHAQQGDGGRDHGTRTWLLSNTGIINNAEAVASGLLCKASLGTSGHIPVTGTFSSAPSTSGHIPVAGTFSSAPPTSGHIPVAGTFSLAPSTVISNVHAAGHSTDVIAGAVDGPVKMTNQDQLTEAVAIKTLASCPRPDACADNSLPSPSIISAPGSTGPERGSHRHYLAHTEDLDTEAVSPRNPLRASVQKLSTQDAVAVAPILNDCIRDHHSIDPLDPVEIAAATQVIQPQSFKPSEPQTYEGLKSPSLQHKEKKRNRNQKRGMKKKKAKLKSECIDLAGTDDEEDEVDDDEEVLRERRRSFLLASTSRAAGGLDMCADKNRYHGFKCVYGHENGSVEVWASDLRCLDDHQMLNDNVINYYLLRIWDLLPSKAHKDRFLILNSYFYTKLSEKRSLTRHKPLRGAIRCQLLEGNAADCSSQEAEGLEREMRLAHEAMKKWTSKDNLGDIFRYEYIMVPVHESSHWSLVIISHPGEGGSGCSFIHLDSLGRESLHEINDIARKLRWYLHLEWGRQVKESDPEDDLPAAAAKQLRRKMITSFLGQNEVPAFWIKVPTQDLGSLDCGLFCLVYAEYFCHANPQQLCVETVQALATHSLSHHLKKKVYAAQPGRKKVDAERCAELWSGKGCSEGHNNLLSPTWFPRGTTVDRLREYIRHNLFELLGRPVLEASCQDNVPSSQENKEALSDVTHRDVCNESSSELRDDDVLQQCYPGLIIYCGPCGERVDLEVALATELCNRAQNYYQGEEWRNRLYIPPQQQCKVGREGLAGNNPTTGSASKRRTGASMSDPSTGSASKRRTGASMSDPSTGSASKRRTTSDSKSIRGSEELLSTSVCHDQEATEGSLCLNGPHGSAEEGELHQHFWSKNLKDVMADNELHTIEKAACASEQHQSDRVKLMKGRSCNELKTLSTEDQSVGALCEGQQQRMVCEEDNQSGEPSLVEAVEEVEITINSKRTMIPRKHASPCQDKPPVATTMIEYDTAHCHISAGVPTSCRDAMDTPYHDNIPACSPRPPFPHAQSCTLLRQWEDAELECDDVEECSACADLTSSERHMLMRRLEECLNGIGLVVKGKKCVK</sequence>
<feature type="region of interest" description="Disordered" evidence="5">
    <location>
        <begin position="120"/>
        <end position="156"/>
    </location>
</feature>
<proteinExistence type="inferred from homology"/>
<evidence type="ECO:0000313" key="8">
    <source>
        <dbReference type="Proteomes" id="UP000232323"/>
    </source>
</evidence>
<keyword evidence="3" id="KW-0378">Hydrolase</keyword>
<feature type="compositionally biased region" description="Basic residues" evidence="5">
    <location>
        <begin position="670"/>
        <end position="687"/>
    </location>
</feature>
<feature type="compositionally biased region" description="Polar residues" evidence="5">
    <location>
        <begin position="648"/>
        <end position="657"/>
    </location>
</feature>
<accession>A0A250XIN8</accession>
<feature type="compositionally biased region" description="Polar residues" evidence="5">
    <location>
        <begin position="1200"/>
        <end position="1210"/>
    </location>
</feature>
<feature type="domain" description="Ubiquitin-like protease family profile" evidence="6">
    <location>
        <begin position="755"/>
        <end position="991"/>
    </location>
</feature>
<feature type="region of interest" description="Disordered" evidence="5">
    <location>
        <begin position="1178"/>
        <end position="1251"/>
    </location>
</feature>
<feature type="region of interest" description="Disordered" evidence="5">
    <location>
        <begin position="71"/>
        <end position="101"/>
    </location>
</feature>
<protein>
    <recommendedName>
        <fullName evidence="6">Ubiquitin-like protease family profile domain-containing protein</fullName>
    </recommendedName>
</protein>
<dbReference type="OrthoDB" id="568156at2759"/>
<dbReference type="SUPFAM" id="SSF54001">
    <property type="entry name" value="Cysteine proteinases"/>
    <property type="match status" value="1"/>
</dbReference>
<evidence type="ECO:0000259" key="6">
    <source>
        <dbReference type="PROSITE" id="PS50600"/>
    </source>
</evidence>
<dbReference type="PROSITE" id="PS50600">
    <property type="entry name" value="ULP_PROTEASE"/>
    <property type="match status" value="1"/>
</dbReference>
<reference evidence="7 8" key="1">
    <citation type="submission" date="2017-08" db="EMBL/GenBank/DDBJ databases">
        <title>Acidophilic green algal genome provides insights into adaptation to an acidic environment.</title>
        <authorList>
            <person name="Hirooka S."/>
            <person name="Hirose Y."/>
            <person name="Kanesaki Y."/>
            <person name="Higuchi S."/>
            <person name="Fujiwara T."/>
            <person name="Onuma R."/>
            <person name="Era A."/>
            <person name="Ohbayashi R."/>
            <person name="Uzuka A."/>
            <person name="Nozaki H."/>
            <person name="Yoshikawa H."/>
            <person name="Miyagishima S.Y."/>
        </authorList>
    </citation>
    <scope>NUCLEOTIDE SEQUENCE [LARGE SCALE GENOMIC DNA]</scope>
    <source>
        <strain evidence="7 8">NIES-2499</strain>
    </source>
</reference>